<dbReference type="OrthoDB" id="27031at2759"/>
<keyword evidence="2" id="KW-1185">Reference proteome</keyword>
<dbReference type="AlphaFoldDB" id="A0A2G9UND6"/>
<sequence>MNDALTATEIVPSSSSVIRRAVVQEYLRTWSIAAGCVALFGLMLRVRELRSTSLLVTAIKEGRRFLALMCNKKSVVQ</sequence>
<organism evidence="1 2">
    <name type="scientific">Teladorsagia circumcincta</name>
    <name type="common">Brown stomach worm</name>
    <name type="synonym">Ostertagia circumcincta</name>
    <dbReference type="NCBI Taxonomy" id="45464"/>
    <lineage>
        <taxon>Eukaryota</taxon>
        <taxon>Metazoa</taxon>
        <taxon>Ecdysozoa</taxon>
        <taxon>Nematoda</taxon>
        <taxon>Chromadorea</taxon>
        <taxon>Rhabditida</taxon>
        <taxon>Rhabditina</taxon>
        <taxon>Rhabditomorpha</taxon>
        <taxon>Strongyloidea</taxon>
        <taxon>Trichostrongylidae</taxon>
        <taxon>Teladorsagia</taxon>
    </lineage>
</organism>
<proteinExistence type="predicted"/>
<reference evidence="1 2" key="1">
    <citation type="submission" date="2015-09" db="EMBL/GenBank/DDBJ databases">
        <title>Draft genome of the parasitic nematode Teladorsagia circumcincta isolate WARC Sus (inbred).</title>
        <authorList>
            <person name="Mitreva M."/>
        </authorList>
    </citation>
    <scope>NUCLEOTIDE SEQUENCE [LARGE SCALE GENOMIC DNA]</scope>
    <source>
        <strain evidence="1 2">S</strain>
    </source>
</reference>
<evidence type="ECO:0000313" key="2">
    <source>
        <dbReference type="Proteomes" id="UP000230423"/>
    </source>
</evidence>
<name>A0A2G9UND6_TELCI</name>
<evidence type="ECO:0000313" key="1">
    <source>
        <dbReference type="EMBL" id="PIO71758.1"/>
    </source>
</evidence>
<protein>
    <submittedName>
        <fullName evidence="1">Uncharacterized protein</fullName>
    </submittedName>
</protein>
<dbReference type="Proteomes" id="UP000230423">
    <property type="component" value="Unassembled WGS sequence"/>
</dbReference>
<accession>A0A2G9UND6</accession>
<gene>
    <name evidence="1" type="ORF">TELCIR_06335</name>
</gene>
<dbReference type="EMBL" id="KZ345853">
    <property type="protein sequence ID" value="PIO71758.1"/>
    <property type="molecule type" value="Genomic_DNA"/>
</dbReference>